<keyword evidence="4" id="KW-1133">Transmembrane helix</keyword>
<dbReference type="GO" id="GO:0016020">
    <property type="term" value="C:membrane"/>
    <property type="evidence" value="ECO:0007669"/>
    <property type="project" value="UniProtKB-SubCell"/>
</dbReference>
<feature type="region of interest" description="Disordered" evidence="6">
    <location>
        <begin position="331"/>
        <end position="355"/>
    </location>
</feature>
<evidence type="ECO:0000256" key="4">
    <source>
        <dbReference type="ARBA" id="ARBA00022989"/>
    </source>
</evidence>
<accession>A0A3P7K175</accession>
<gene>
    <name evidence="7" type="ORF">NOO_LOCUS9163</name>
</gene>
<evidence type="ECO:0000256" key="2">
    <source>
        <dbReference type="ARBA" id="ARBA00009583"/>
    </source>
</evidence>
<keyword evidence="3" id="KW-0812">Transmembrane</keyword>
<name>A0A3P7K175_ONCOC</name>
<reference evidence="7 8" key="1">
    <citation type="submission" date="2018-08" db="EMBL/GenBank/DDBJ databases">
        <authorList>
            <person name="Laetsch R D."/>
            <person name="Stevens L."/>
            <person name="Kumar S."/>
            <person name="Blaxter L. M."/>
        </authorList>
    </citation>
    <scope>NUCLEOTIDE SEQUENCE [LARGE SCALE GENOMIC DNA]</scope>
</reference>
<dbReference type="OrthoDB" id="190434at2759"/>
<evidence type="ECO:0000256" key="3">
    <source>
        <dbReference type="ARBA" id="ARBA00022692"/>
    </source>
</evidence>
<comment type="similarity">
    <text evidence="2">Belongs to the TMEM151 family.</text>
</comment>
<dbReference type="Proteomes" id="UP000271087">
    <property type="component" value="Unassembled WGS sequence"/>
</dbReference>
<dbReference type="PANTHER" id="PTHR31893">
    <property type="entry name" value="TRANSMEMBRANE PROTEIN 151 HOMOLOG"/>
    <property type="match status" value="1"/>
</dbReference>
<evidence type="ECO:0000256" key="1">
    <source>
        <dbReference type="ARBA" id="ARBA00004141"/>
    </source>
</evidence>
<keyword evidence="5" id="KW-0472">Membrane</keyword>
<evidence type="ECO:0000313" key="8">
    <source>
        <dbReference type="Proteomes" id="UP000271087"/>
    </source>
</evidence>
<keyword evidence="8" id="KW-1185">Reference proteome</keyword>
<dbReference type="PANTHER" id="PTHR31893:SF5">
    <property type="entry name" value="TRANSMEMBRANE PROTEIN 151 HOMOLOG"/>
    <property type="match status" value="1"/>
</dbReference>
<dbReference type="EMBL" id="UYRW01004271">
    <property type="protein sequence ID" value="VDM92436.1"/>
    <property type="molecule type" value="Genomic_DNA"/>
</dbReference>
<dbReference type="Pfam" id="PF14857">
    <property type="entry name" value="TMEM151"/>
    <property type="match status" value="1"/>
</dbReference>
<feature type="non-terminal residue" evidence="7">
    <location>
        <position position="1"/>
    </location>
</feature>
<evidence type="ECO:0000256" key="5">
    <source>
        <dbReference type="ARBA" id="ARBA00023136"/>
    </source>
</evidence>
<evidence type="ECO:0000256" key="6">
    <source>
        <dbReference type="SAM" id="MobiDB-lite"/>
    </source>
</evidence>
<dbReference type="AlphaFoldDB" id="A0A3P7K175"/>
<evidence type="ECO:0000313" key="7">
    <source>
        <dbReference type="EMBL" id="VDM92436.1"/>
    </source>
</evidence>
<protein>
    <submittedName>
        <fullName evidence="7">Uncharacterized protein</fullName>
    </submittedName>
</protein>
<proteinExistence type="inferred from homology"/>
<dbReference type="InterPro" id="IPR026767">
    <property type="entry name" value="Tmem151"/>
</dbReference>
<organism evidence="7 8">
    <name type="scientific">Onchocerca ochengi</name>
    <name type="common">Filarial nematode worm</name>
    <dbReference type="NCBI Taxonomy" id="42157"/>
    <lineage>
        <taxon>Eukaryota</taxon>
        <taxon>Metazoa</taxon>
        <taxon>Ecdysozoa</taxon>
        <taxon>Nematoda</taxon>
        <taxon>Chromadorea</taxon>
        <taxon>Rhabditida</taxon>
        <taxon>Spirurina</taxon>
        <taxon>Spiruromorpha</taxon>
        <taxon>Filarioidea</taxon>
        <taxon>Onchocercidae</taxon>
        <taxon>Onchocerca</taxon>
    </lineage>
</organism>
<comment type="subcellular location">
    <subcellularLocation>
        <location evidence="1">Membrane</location>
        <topology evidence="1">Multi-pass membrane protein</topology>
    </subcellularLocation>
</comment>
<sequence>YRNGDAISALQTFYERVNSYVAGSVFIYDACGVKDISKSLIDLERYPITKIDITKGFIFACMQAANEFEDQRSRFFIENEIRDDYMEIHEGLDFAGTQFIESLIVYSTQSNKRPCPSSVNYTGMLIHGSASNREFDSMEQNENYLVVPSYSEAMLMEPSNQHVLPNGHFRNRNRIGTTDNESVMIMNYGALRNSPKRFWRNEPRQPSIRRNFREDIPFQNRRSISLIFNKVIGRSDPLIVTTPSSALPRTLNGSPRSASIAGLSAAWRSPGYNTINEESIDDRYPLIEPMRPIDEAPPPYELALKMCAPFYKRLRRSANSLTSRLNSLSQSASKEFSYRRQIGLEDQGSSRDSGY</sequence>